<sequence>MNGLKIIRNNGQLVTDSRDVAEMTEERHDNLIRRIENYISVLNKGENSILRNGLKSASTDFFILSEYESGKPSRKYPCYLLTRKGCDMVANKMTGEKGVLFTAAYVTKFEEMERNAPSDSYMISDPIERAKRWIQEQEDKKLLQAENKLLSQQNLTWANRKVLEAIITAYGASINIPEINGFREAWRDFKKELLYAHSINLNARISKWMESSGKKTKPNTLAMIHDEELTRCISTAVALCKIHGVDISEIINKHEKA</sequence>
<organism evidence="1 2">
    <name type="scientific">Ruminiclostridium hungatei</name>
    <name type="common">Clostridium hungatei</name>
    <dbReference type="NCBI Taxonomy" id="48256"/>
    <lineage>
        <taxon>Bacteria</taxon>
        <taxon>Bacillati</taxon>
        <taxon>Bacillota</taxon>
        <taxon>Clostridia</taxon>
        <taxon>Eubacteriales</taxon>
        <taxon>Oscillospiraceae</taxon>
        <taxon>Ruminiclostridium</taxon>
    </lineage>
</organism>
<evidence type="ECO:0000313" key="2">
    <source>
        <dbReference type="Proteomes" id="UP000191554"/>
    </source>
</evidence>
<dbReference type="Proteomes" id="UP000191554">
    <property type="component" value="Unassembled WGS sequence"/>
</dbReference>
<name>A0A1V4SSQ8_RUMHU</name>
<reference evidence="1 2" key="1">
    <citation type="submission" date="2017-03" db="EMBL/GenBank/DDBJ databases">
        <title>Genome sequence of Clostridium hungatei DSM 14427.</title>
        <authorList>
            <person name="Poehlein A."/>
            <person name="Daniel R."/>
        </authorList>
    </citation>
    <scope>NUCLEOTIDE SEQUENCE [LARGE SCALE GENOMIC DNA]</scope>
    <source>
        <strain evidence="1 2">DSM 14427</strain>
    </source>
</reference>
<dbReference type="RefSeq" id="WP_080062650.1">
    <property type="nucleotide sequence ID" value="NZ_MZGX01000001.1"/>
</dbReference>
<comment type="caution">
    <text evidence="1">The sequence shown here is derived from an EMBL/GenBank/DDBJ whole genome shotgun (WGS) entry which is preliminary data.</text>
</comment>
<protein>
    <submittedName>
        <fullName evidence="1">Phage regulatory protein Rha</fullName>
    </submittedName>
</protein>
<dbReference type="STRING" id="48256.CLHUN_01470"/>
<dbReference type="AlphaFoldDB" id="A0A1V4SSQ8"/>
<dbReference type="EMBL" id="MZGX01000001">
    <property type="protein sequence ID" value="OPX46331.1"/>
    <property type="molecule type" value="Genomic_DNA"/>
</dbReference>
<dbReference type="OrthoDB" id="9812611at2"/>
<proteinExistence type="predicted"/>
<gene>
    <name evidence="1" type="ORF">CLHUN_01470</name>
</gene>
<keyword evidence="2" id="KW-1185">Reference proteome</keyword>
<accession>A0A1V4SSQ8</accession>
<evidence type="ECO:0000313" key="1">
    <source>
        <dbReference type="EMBL" id="OPX46331.1"/>
    </source>
</evidence>
<dbReference type="InterPro" id="IPR014054">
    <property type="entry name" value="Phage_regulatory_Rha"/>
</dbReference>
<dbReference type="Pfam" id="PF09669">
    <property type="entry name" value="Phage_pRha"/>
    <property type="match status" value="1"/>
</dbReference>